<dbReference type="GO" id="GO:0036126">
    <property type="term" value="C:sperm flagellum"/>
    <property type="evidence" value="ECO:0007669"/>
    <property type="project" value="TreeGrafter"/>
</dbReference>
<feature type="compositionally biased region" description="Basic and acidic residues" evidence="7">
    <location>
        <begin position="1712"/>
        <end position="1723"/>
    </location>
</feature>
<dbReference type="InterPro" id="IPR008962">
    <property type="entry name" value="PapD-like_sf"/>
</dbReference>
<comment type="caution">
    <text evidence="14">The sequence shown here is derived from an EMBL/GenBank/DDBJ whole genome shotgun (WGS) entry which is preliminary data.</text>
</comment>
<keyword evidence="5" id="KW-0969">Cilium</keyword>
<keyword evidence="4" id="KW-0282">Flagellum</keyword>
<evidence type="ECO:0000256" key="3">
    <source>
        <dbReference type="ARBA" id="ARBA00022490"/>
    </source>
</evidence>
<evidence type="ECO:0000256" key="7">
    <source>
        <dbReference type="SAM" id="MobiDB-lite"/>
    </source>
</evidence>
<accession>A0A151MHU2</accession>
<feature type="domain" description="HYDIN/VesB/CFA65-like Ig-like" evidence="8">
    <location>
        <begin position="79"/>
        <end position="168"/>
    </location>
</feature>
<dbReference type="EMBL" id="AKHW03006149">
    <property type="protein sequence ID" value="KYO24081.1"/>
    <property type="molecule type" value="Genomic_DNA"/>
</dbReference>
<comment type="subcellular location">
    <subcellularLocation>
        <location evidence="1">Cell projection</location>
        <location evidence="1">Cilium</location>
        <location evidence="1">Flagellum</location>
    </subcellularLocation>
    <subcellularLocation>
        <location evidence="2">Cytoplasm</location>
    </subcellularLocation>
</comment>
<gene>
    <name evidence="14" type="primary">CFAP65</name>
    <name evidence="14" type="ORF">Y1Q_0017638</name>
</gene>
<dbReference type="PANTHER" id="PTHR46127:SF1">
    <property type="entry name" value="CILIA- AND FLAGELLA-ASSOCIATED PROTEIN 65"/>
    <property type="match status" value="1"/>
</dbReference>
<dbReference type="Pfam" id="PF25249">
    <property type="entry name" value="Ig_CFAP65_7th"/>
    <property type="match status" value="1"/>
</dbReference>
<reference evidence="14 15" key="1">
    <citation type="journal article" date="2012" name="Genome Biol.">
        <title>Sequencing three crocodilian genomes to illuminate the evolution of archosaurs and amniotes.</title>
        <authorList>
            <person name="St John J.A."/>
            <person name="Braun E.L."/>
            <person name="Isberg S.R."/>
            <person name="Miles L.G."/>
            <person name="Chong A.Y."/>
            <person name="Gongora J."/>
            <person name="Dalzell P."/>
            <person name="Moran C."/>
            <person name="Bed'hom B."/>
            <person name="Abzhanov A."/>
            <person name="Burgess S.C."/>
            <person name="Cooksey A.M."/>
            <person name="Castoe T.A."/>
            <person name="Crawford N.G."/>
            <person name="Densmore L.D."/>
            <person name="Drew J.C."/>
            <person name="Edwards S.V."/>
            <person name="Faircloth B.C."/>
            <person name="Fujita M.K."/>
            <person name="Greenwold M.J."/>
            <person name="Hoffmann F.G."/>
            <person name="Howard J.M."/>
            <person name="Iguchi T."/>
            <person name="Janes D.E."/>
            <person name="Khan S.Y."/>
            <person name="Kohno S."/>
            <person name="de Koning A.J."/>
            <person name="Lance S.L."/>
            <person name="McCarthy F.M."/>
            <person name="McCormack J.E."/>
            <person name="Merchant M.E."/>
            <person name="Peterson D.G."/>
            <person name="Pollock D.D."/>
            <person name="Pourmand N."/>
            <person name="Raney B.J."/>
            <person name="Roessler K.A."/>
            <person name="Sanford J.R."/>
            <person name="Sawyer R.H."/>
            <person name="Schmidt C.J."/>
            <person name="Triplett E.W."/>
            <person name="Tuberville T.D."/>
            <person name="Venegas-Anaya M."/>
            <person name="Howard J.T."/>
            <person name="Jarvis E.D."/>
            <person name="Guillette L.J.Jr."/>
            <person name="Glenn T.C."/>
            <person name="Green R.E."/>
            <person name="Ray D.A."/>
        </authorList>
    </citation>
    <scope>NUCLEOTIDE SEQUENCE [LARGE SCALE GENOMIC DNA]</scope>
    <source>
        <strain evidence="14">KSC_2009_1</strain>
    </source>
</reference>
<dbReference type="Proteomes" id="UP000050525">
    <property type="component" value="Unassembled WGS sequence"/>
</dbReference>
<evidence type="ECO:0000256" key="1">
    <source>
        <dbReference type="ARBA" id="ARBA00004230"/>
    </source>
</evidence>
<evidence type="ECO:0000259" key="9">
    <source>
        <dbReference type="Pfam" id="PF24291"/>
    </source>
</evidence>
<dbReference type="Pfam" id="PF24816">
    <property type="entry name" value="Ig_CFAP65__9th"/>
    <property type="match status" value="1"/>
</dbReference>
<feature type="region of interest" description="Disordered" evidence="7">
    <location>
        <begin position="1396"/>
        <end position="1458"/>
    </location>
</feature>
<evidence type="ECO:0000259" key="13">
    <source>
        <dbReference type="Pfam" id="PF25249"/>
    </source>
</evidence>
<evidence type="ECO:0000259" key="10">
    <source>
        <dbReference type="Pfam" id="PF24507"/>
    </source>
</evidence>
<dbReference type="InterPro" id="IPR056305">
    <property type="entry name" value="Ig_CFAP65_10th"/>
</dbReference>
<dbReference type="Pfam" id="PF24507">
    <property type="entry name" value="Ig_CFAP65_4th"/>
    <property type="match status" value="1"/>
</dbReference>
<evidence type="ECO:0000256" key="4">
    <source>
        <dbReference type="ARBA" id="ARBA00022846"/>
    </source>
</evidence>
<dbReference type="eggNOG" id="ENOG502QSJW">
    <property type="taxonomic scope" value="Eukaryota"/>
</dbReference>
<dbReference type="InterPro" id="IPR013783">
    <property type="entry name" value="Ig-like_fold"/>
</dbReference>
<dbReference type="SUPFAM" id="SSF49354">
    <property type="entry name" value="PapD-like"/>
    <property type="match status" value="1"/>
</dbReference>
<dbReference type="InterPro" id="IPR058536">
    <property type="entry name" value="Ig_CFAP65_4th"/>
</dbReference>
<dbReference type="InterPro" id="IPR053879">
    <property type="entry name" value="HYDIN_VesB_CFA65-like_Ig"/>
</dbReference>
<keyword evidence="3" id="KW-0963">Cytoplasm</keyword>
<dbReference type="InterPro" id="IPR052614">
    <property type="entry name" value="CFAP65"/>
</dbReference>
<feature type="region of interest" description="Disordered" evidence="7">
    <location>
        <begin position="1581"/>
        <end position="1625"/>
    </location>
</feature>
<feature type="domain" description="CFAP65 tenth Ig-like" evidence="9">
    <location>
        <begin position="1129"/>
        <end position="1246"/>
    </location>
</feature>
<evidence type="ECO:0000256" key="5">
    <source>
        <dbReference type="ARBA" id="ARBA00023069"/>
    </source>
</evidence>
<dbReference type="GO" id="GO:0005737">
    <property type="term" value="C:cytoplasm"/>
    <property type="evidence" value="ECO:0007669"/>
    <property type="project" value="UniProtKB-SubCell"/>
</dbReference>
<keyword evidence="6" id="KW-0966">Cell projection</keyword>
<evidence type="ECO:0000256" key="6">
    <source>
        <dbReference type="ARBA" id="ARBA00023273"/>
    </source>
</evidence>
<evidence type="ECO:0000259" key="8">
    <source>
        <dbReference type="Pfam" id="PF22544"/>
    </source>
</evidence>
<evidence type="ECO:0000313" key="15">
    <source>
        <dbReference type="Proteomes" id="UP000050525"/>
    </source>
</evidence>
<sequence length="1732" mass="189060">MGAGAGVPQTPGLEERRRPNAEAALPPIVLSPGMSLTLPIVFRPLEKREYEDCICFEKPEGEFSVALRATLPRHALLCPDTLQLPTCAAYHFSEATFPLRNVGDLITIFIWEVPSPFHLVPTSGLLEPGAVCTVKVLFQPQVALAYDVMATCRFGDDEEQNRMIQLRASAKYLHLVVKVLGEPCEDVGPGGIGDVLCFGAVAVGTTIEAKVEICNPSTVSAPFRIERAREPLPQDNTFTCPISRAVVPARGKLLLPVRFSPQTVGVQSVDYFSVVPAGGLTRAVLKVMGSCKGPLVCLSQSALGFNWLLLGERSAQSLEISNISDVPAHYQFDLDGRDSVFSVDHPCGVLEGQASLSLMVTFRPSHPIIYYRRVACLVHHQDPLFLDLFGTCHSDTAKPPILGPQHLAWYRTHVARGLTFYPPDILGTMLQEGKLQVDHSKALRLPPQASKDSPLETYTPVDAMTEYLHDGVSSDLAMFPPHVSISIQEFDFGCCLPPRGAQPLPLCVTNHTKGTVAVAWTQRPERPFQVAPTTCDIPPLKSTAFRVTFQPPQPNALYAAELEGFAYYKVLRHYSNVEEDVTLCPSWCLTLRLQAHTFEPGQQHFIPAYILDAPQTFPVVDVGTSTYRSALLQNTGPSPLTFTMDSDSCPSVTVKPRSGYIVPGAHQIFLFSTQPMDATPQQHKLALQLNACPQYTQEISLESSADPPRLLLEGDGRLYFKPTCVGASSTRLFTIKNCSRLPLYFGWRIQPADGKVLAVKPSTGFLQPNEALAQTWTFTPREETRYLLHTWVSVWRENAAPTSPKSPRYLLRVIGEGALGAIRAQEEQLDLGNILVGSLQRCDLVLLNDGICSLNYVLSVEQTITGPCDPEEVLDDPLALELGHYEGRIPARSKAIVQVTASPTRQLHYTWAISYAIATPQDATRIVRATTVPLCHVGATGVYPTISITDVCAAGSASGISKLHLWRLFCLDTLNQYLAREPTPVELTYSVPTRHSAHPVPPVHTPVLLDFDFGAAPLDSAPSMVILMLENQGTVPADWAFLFPADQKIDMEHWAEDVELGPCELHHMRVQDNQLFDVSPRAGHLLPGQEQPVQLMHRHDFLSTDCLPVLLKVSHGREVLLNFVGMTVQRGQPYLHITTTRHVFTPVAIGSPSPPKQVYELYNGGSVPVCYEIPPEPMQRICEENFQHPVFVCLNPKGQIGPGTMGHIEWVFSPLEARTYSVDVSIHVAGGESALVTFQGIGYDPHITGDTARFDTVSSPLVTPGSSKLTLPGQAAFLSQSRICLGNIPVYSKTSRLFFLNNPSEDQPLSFTWHVGTGHNSALLKISPERGSVLPGDSVPCILTLQALGTAAFYTVDLVCEVFSQQALATYEAALQAWEAERARQATEFTITERDLEAQGGPEPPAPKSASSSGLGRPHEPPAVSYKFKTLPPIETLRAPHPPASRSQRGHPRSQGADVWWARPEPPQPLLLHLGMTARFHAIDDFLASFSDDFPKHFLCRPLKELAEGAEATAGRRGQGATGTECVLLALAGSSEQEQQVVMDLLAMVIRGLLEDTRFHEAVSQGLAEPTPYFCQLRSEESAPRAAGPPSLGSASAAPPSPGSGTTVEPGAGEEEEQGGPEVPQDLQESLGEILHREQVQEQKEAIARLPAFRTLAELVLENTLQNILHEASRGEVVLTARPRVIALPPATPRRGTSPSTPSQKSMTVGARPEDPSQSKDPEDQPLITLTF</sequence>
<feature type="domain" description="CFAP65 eight Ig-like" evidence="12">
    <location>
        <begin position="819"/>
        <end position="941"/>
    </location>
</feature>
<dbReference type="GO" id="GO:0007288">
    <property type="term" value="P:sperm axoneme assembly"/>
    <property type="evidence" value="ECO:0007669"/>
    <property type="project" value="TreeGrafter"/>
</dbReference>
<feature type="compositionally biased region" description="Low complexity" evidence="7">
    <location>
        <begin position="1584"/>
        <end position="1611"/>
    </location>
</feature>
<dbReference type="Gene3D" id="2.60.40.10">
    <property type="entry name" value="Immunoglobulins"/>
    <property type="match status" value="8"/>
</dbReference>
<dbReference type="PANTHER" id="PTHR46127">
    <property type="entry name" value="CILIA- AND FLAGELLA-ASSOCIATED PROTEIN 65"/>
    <property type="match status" value="1"/>
</dbReference>
<protein>
    <submittedName>
        <fullName evidence="14">Coiled-coil domain-containing protein 108 isoform B</fullName>
    </submittedName>
</protein>
<name>A0A151MHU2_ALLMI</name>
<evidence type="ECO:0000313" key="14">
    <source>
        <dbReference type="EMBL" id="KYO24081.1"/>
    </source>
</evidence>
<feature type="compositionally biased region" description="Polar residues" evidence="7">
    <location>
        <begin position="1695"/>
        <end position="1707"/>
    </location>
</feature>
<dbReference type="InterPro" id="IPR057467">
    <property type="entry name" value="Ig_CFAP65_8th"/>
</dbReference>
<keyword evidence="15" id="KW-1185">Reference proteome</keyword>
<evidence type="ECO:0000256" key="2">
    <source>
        <dbReference type="ARBA" id="ARBA00004496"/>
    </source>
</evidence>
<dbReference type="Pfam" id="PF24291">
    <property type="entry name" value="Ig_CFAP65"/>
    <property type="match status" value="1"/>
</dbReference>
<evidence type="ECO:0000259" key="11">
    <source>
        <dbReference type="Pfam" id="PF24816"/>
    </source>
</evidence>
<dbReference type="Pfam" id="PF22544">
    <property type="entry name" value="HYDIN_VesB_CFA65-like_Ig"/>
    <property type="match status" value="1"/>
</dbReference>
<feature type="domain" description="CFAP65 seventh Ig-like" evidence="13">
    <location>
        <begin position="712"/>
        <end position="786"/>
    </location>
</feature>
<feature type="domain" description="CFAP65 fourth Ig-like" evidence="10">
    <location>
        <begin position="303"/>
        <end position="396"/>
    </location>
</feature>
<feature type="region of interest" description="Disordered" evidence="7">
    <location>
        <begin position="1688"/>
        <end position="1732"/>
    </location>
</feature>
<dbReference type="InterPro" id="IPR057470">
    <property type="entry name" value="Ig_CFAP65_7th"/>
</dbReference>
<proteinExistence type="predicted"/>
<dbReference type="STRING" id="8496.A0A151MHU2"/>
<feature type="domain" description="CFAP65-like ninth Ig-like" evidence="11">
    <location>
        <begin position="944"/>
        <end position="1125"/>
    </location>
</feature>
<dbReference type="Pfam" id="PF25248">
    <property type="entry name" value="Ig_CFAP65_8th"/>
    <property type="match status" value="1"/>
</dbReference>
<dbReference type="InterPro" id="IPR056344">
    <property type="entry name" value="Ig_CFAP65-like_9th"/>
</dbReference>
<evidence type="ECO:0000259" key="12">
    <source>
        <dbReference type="Pfam" id="PF25248"/>
    </source>
</evidence>
<organism evidence="14 15">
    <name type="scientific">Alligator mississippiensis</name>
    <name type="common">American alligator</name>
    <dbReference type="NCBI Taxonomy" id="8496"/>
    <lineage>
        <taxon>Eukaryota</taxon>
        <taxon>Metazoa</taxon>
        <taxon>Chordata</taxon>
        <taxon>Craniata</taxon>
        <taxon>Vertebrata</taxon>
        <taxon>Euteleostomi</taxon>
        <taxon>Archelosauria</taxon>
        <taxon>Archosauria</taxon>
        <taxon>Crocodylia</taxon>
        <taxon>Alligatoridae</taxon>
        <taxon>Alligatorinae</taxon>
        <taxon>Alligator</taxon>
    </lineage>
</organism>